<dbReference type="EMBL" id="JAAXOQ010000025">
    <property type="protein sequence ID" value="NKY20028.1"/>
    <property type="molecule type" value="Genomic_DNA"/>
</dbReference>
<dbReference type="RefSeq" id="WP_168547001.1">
    <property type="nucleotide sequence ID" value="NZ_BAAAKS010000002.1"/>
</dbReference>
<protein>
    <recommendedName>
        <fullName evidence="3">DUF3800 domain-containing protein</fullName>
    </recommendedName>
</protein>
<comment type="caution">
    <text evidence="1">The sequence shown here is derived from an EMBL/GenBank/DDBJ whole genome shotgun (WGS) entry which is preliminary data.</text>
</comment>
<evidence type="ECO:0000313" key="1">
    <source>
        <dbReference type="EMBL" id="NKY20028.1"/>
    </source>
</evidence>
<gene>
    <name evidence="1" type="ORF">HF999_16840</name>
</gene>
<organism evidence="1 2">
    <name type="scientific">Tsukamurella spumae</name>
    <dbReference type="NCBI Taxonomy" id="44753"/>
    <lineage>
        <taxon>Bacteria</taxon>
        <taxon>Bacillati</taxon>
        <taxon>Actinomycetota</taxon>
        <taxon>Actinomycetes</taxon>
        <taxon>Mycobacteriales</taxon>
        <taxon>Tsukamurellaceae</taxon>
        <taxon>Tsukamurella</taxon>
    </lineage>
</organism>
<name>A0A846X3E5_9ACTN</name>
<accession>A0A846X3E5</accession>
<reference evidence="1 2" key="1">
    <citation type="submission" date="2020-04" db="EMBL/GenBank/DDBJ databases">
        <title>MicrobeNet Type strains.</title>
        <authorList>
            <person name="Nicholson A.C."/>
        </authorList>
    </citation>
    <scope>NUCLEOTIDE SEQUENCE [LARGE SCALE GENOMIC DNA]</scope>
    <source>
        <strain evidence="1 2">DSM 44113</strain>
    </source>
</reference>
<evidence type="ECO:0008006" key="3">
    <source>
        <dbReference type="Google" id="ProtNLM"/>
    </source>
</evidence>
<sequence>MLTAWGDESGSRPDLDPGTYLLAAALLDENDVSAARDAMESLRIEEPKVHWHGSSETRRIELVEAVIGLPVAAIVVVHHDTDATDRRHRRKCLEHLLPHLADVPCSKITFESRSSLDASDLATMQLLRNRRAISNTLRIAHAVGRLEPVLWISDIICGAVVQSRIGQSRYLDLLGGSVDLHEI</sequence>
<dbReference type="Proteomes" id="UP000582646">
    <property type="component" value="Unassembled WGS sequence"/>
</dbReference>
<keyword evidence="2" id="KW-1185">Reference proteome</keyword>
<dbReference type="AlphaFoldDB" id="A0A846X3E5"/>
<evidence type="ECO:0000313" key="2">
    <source>
        <dbReference type="Proteomes" id="UP000582646"/>
    </source>
</evidence>
<proteinExistence type="predicted"/>